<evidence type="ECO:0000256" key="9">
    <source>
        <dbReference type="ARBA" id="ARBA00023268"/>
    </source>
</evidence>
<evidence type="ECO:0000256" key="12">
    <source>
        <dbReference type="SAM" id="MobiDB-lite"/>
    </source>
</evidence>
<dbReference type="GO" id="GO:0009252">
    <property type="term" value="P:peptidoglycan biosynthetic process"/>
    <property type="evidence" value="ECO:0007669"/>
    <property type="project" value="TreeGrafter"/>
</dbReference>
<dbReference type="SUPFAM" id="SSF53955">
    <property type="entry name" value="Lysozyme-like"/>
    <property type="match status" value="1"/>
</dbReference>
<evidence type="ECO:0000313" key="17">
    <source>
        <dbReference type="Proteomes" id="UP000628984"/>
    </source>
</evidence>
<keyword evidence="5" id="KW-0645">Protease</keyword>
<dbReference type="GO" id="GO:0004180">
    <property type="term" value="F:carboxypeptidase activity"/>
    <property type="evidence" value="ECO:0007669"/>
    <property type="project" value="UniProtKB-KW"/>
</dbReference>
<sequence>MSGTGKWGTPLVADRRYPPSGKGGSGGGGKGRGPGSGTGGGKRTPPPRKPQPPRKAAPRKARGPRKHGLILTLVLGLLSLIWRVVWGIGWRVTALVALVVFGASFIFYQQLPPVSDLVDARARGSVTLLDRDGQVFAWRGETFGGMIDSDHVSPYLRDAVVATEDKRFYNHFGISPRGIASAVRINLSEGRGPLEGNGGSTITQQVAKLLCLGVQYDPAKWKTEADYEEDCRGGGVWRKVKEIPFAMAMEAKYSKAEILTIYFNRAYLGAGARGFEAAAQRYFGKSANQVNAAEAAMLAGLLKAPSRYAPTNNLQRAQDRANVIIGLMQEQGYLTTAEADAARANPAQLSEAAAKNAGGFFADWVMESGPTFLTKETTEDVIIRTTLDQQLQRKAEEALADVFATKVKEGSEAQAAIVVMSADGAVRAMVGGRKIAAAGSFNRATQALRQTGSTFKPFAYAAALDLGYSPSDYVEDTPLTINIKGSGPWTPVNYDKKFKGMITLTQALAESRNIPAVRISEAVGRDVVRKVAAQFGLQSDLAAGPALALGASESTLLEMTGAYAGILNGGSSVKPYGLVGLKLQGEETDMIGQDGGIGERVIRPEAAQLLTYMLTQVIERGTGTRARLGDHPVAGKTGTTNAARDAWFIGFSAHYVTGVWMGYDDNRPLTGVTGGGLPAEIWHEVMARIHEGVPPSPLPMIVPEPRNAPPAGVSPSVLQGDAAPTATANPGAPVPAPAPMQAPAQPGAGQPGAPAPQGGDPLQDALEEALGSISGVY</sequence>
<dbReference type="PANTHER" id="PTHR32282:SF33">
    <property type="entry name" value="PEPTIDOGLYCAN GLYCOSYLTRANSFERASE"/>
    <property type="match status" value="1"/>
</dbReference>
<feature type="compositionally biased region" description="Low complexity" evidence="12">
    <location>
        <begin position="741"/>
        <end position="761"/>
    </location>
</feature>
<name>A0A918IV37_9RHOB</name>
<evidence type="ECO:0000313" key="16">
    <source>
        <dbReference type="EMBL" id="GGW33845.1"/>
    </source>
</evidence>
<feature type="domain" description="Glycosyl transferase family 51" evidence="15">
    <location>
        <begin position="146"/>
        <end position="328"/>
    </location>
</feature>
<evidence type="ECO:0000256" key="13">
    <source>
        <dbReference type="SAM" id="Phobius"/>
    </source>
</evidence>
<gene>
    <name evidence="16" type="primary">MrcB</name>
    <name evidence="16" type="ORF">GCM10011452_23020</name>
</gene>
<keyword evidence="8" id="KW-0378">Hydrolase</keyword>
<keyword evidence="4" id="KW-0121">Carboxypeptidase</keyword>
<evidence type="ECO:0000256" key="8">
    <source>
        <dbReference type="ARBA" id="ARBA00022801"/>
    </source>
</evidence>
<feature type="region of interest" description="Disordered" evidence="12">
    <location>
        <begin position="700"/>
        <end position="777"/>
    </location>
</feature>
<proteinExistence type="inferred from homology"/>
<dbReference type="AlphaFoldDB" id="A0A918IV37"/>
<reference evidence="16" key="1">
    <citation type="journal article" date="2014" name="Int. J. Syst. Evol. Microbiol.">
        <title>Complete genome sequence of Corynebacterium casei LMG S-19264T (=DSM 44701T), isolated from a smear-ripened cheese.</title>
        <authorList>
            <consortium name="US DOE Joint Genome Institute (JGI-PGF)"/>
            <person name="Walter F."/>
            <person name="Albersmeier A."/>
            <person name="Kalinowski J."/>
            <person name="Ruckert C."/>
        </authorList>
    </citation>
    <scope>NUCLEOTIDE SEQUENCE</scope>
    <source>
        <strain evidence="16">KCTC 23714</strain>
    </source>
</reference>
<dbReference type="SUPFAM" id="SSF56601">
    <property type="entry name" value="beta-lactamase/transpeptidase-like"/>
    <property type="match status" value="1"/>
</dbReference>
<dbReference type="InterPro" id="IPR001264">
    <property type="entry name" value="Glyco_trans_51"/>
</dbReference>
<feature type="compositionally biased region" description="Gly residues" evidence="12">
    <location>
        <begin position="21"/>
        <end position="42"/>
    </location>
</feature>
<feature type="region of interest" description="Disordered" evidence="12">
    <location>
        <begin position="1"/>
        <end position="63"/>
    </location>
</feature>
<evidence type="ECO:0000256" key="3">
    <source>
        <dbReference type="ARBA" id="ARBA00007739"/>
    </source>
</evidence>
<comment type="similarity">
    <text evidence="3">In the N-terminal section; belongs to the glycosyltransferase 51 family.</text>
</comment>
<comment type="pathway">
    <text evidence="1">Cell wall biogenesis; peptidoglycan biosynthesis.</text>
</comment>
<feature type="compositionally biased region" description="Low complexity" evidence="12">
    <location>
        <begin position="720"/>
        <end position="731"/>
    </location>
</feature>
<dbReference type="InterPro" id="IPR012338">
    <property type="entry name" value="Beta-lactam/transpept-like"/>
</dbReference>
<dbReference type="Gene3D" id="1.10.3810.10">
    <property type="entry name" value="Biosynthetic peptidoglycan transglycosylase-like"/>
    <property type="match status" value="1"/>
</dbReference>
<feature type="domain" description="Penicillin-binding protein transpeptidase" evidence="14">
    <location>
        <begin position="416"/>
        <end position="653"/>
    </location>
</feature>
<keyword evidence="13" id="KW-1133">Transmembrane helix</keyword>
<keyword evidence="17" id="KW-1185">Reference proteome</keyword>
<accession>A0A918IV37</accession>
<dbReference type="InterPro" id="IPR001460">
    <property type="entry name" value="PCN-bd_Tpept"/>
</dbReference>
<protein>
    <recommendedName>
        <fullName evidence="10">peptidoglycan glycosyltransferase</fullName>
        <ecNumber evidence="10">2.4.99.28</ecNumber>
    </recommendedName>
</protein>
<evidence type="ECO:0000256" key="7">
    <source>
        <dbReference type="ARBA" id="ARBA00022679"/>
    </source>
</evidence>
<dbReference type="GO" id="GO:0030288">
    <property type="term" value="C:outer membrane-bounded periplasmic space"/>
    <property type="evidence" value="ECO:0007669"/>
    <property type="project" value="TreeGrafter"/>
</dbReference>
<keyword evidence="7 16" id="KW-0808">Transferase</keyword>
<keyword evidence="13" id="KW-0812">Transmembrane</keyword>
<keyword evidence="6" id="KW-0328">Glycosyltransferase</keyword>
<dbReference type="NCBIfam" id="TIGR02074">
    <property type="entry name" value="PBP_1a_fam"/>
    <property type="match status" value="1"/>
</dbReference>
<dbReference type="EMBL" id="BMYQ01000006">
    <property type="protein sequence ID" value="GGW33845.1"/>
    <property type="molecule type" value="Genomic_DNA"/>
</dbReference>
<dbReference type="Gene3D" id="3.40.710.10">
    <property type="entry name" value="DD-peptidase/beta-lactamase superfamily"/>
    <property type="match status" value="1"/>
</dbReference>
<dbReference type="PANTHER" id="PTHR32282">
    <property type="entry name" value="BINDING PROTEIN TRANSPEPTIDASE, PUTATIVE-RELATED"/>
    <property type="match status" value="1"/>
</dbReference>
<dbReference type="GO" id="GO:0008658">
    <property type="term" value="F:penicillin binding"/>
    <property type="evidence" value="ECO:0007669"/>
    <property type="project" value="InterPro"/>
</dbReference>
<evidence type="ECO:0000259" key="15">
    <source>
        <dbReference type="Pfam" id="PF00912"/>
    </source>
</evidence>
<evidence type="ECO:0000256" key="1">
    <source>
        <dbReference type="ARBA" id="ARBA00004752"/>
    </source>
</evidence>
<comment type="caution">
    <text evidence="16">The sequence shown here is derived from an EMBL/GenBank/DDBJ whole genome shotgun (WGS) entry which is preliminary data.</text>
</comment>
<dbReference type="Pfam" id="PF00905">
    <property type="entry name" value="Transpeptidase"/>
    <property type="match status" value="1"/>
</dbReference>
<evidence type="ECO:0000256" key="6">
    <source>
        <dbReference type="ARBA" id="ARBA00022676"/>
    </source>
</evidence>
<comment type="similarity">
    <text evidence="2">In the C-terminal section; belongs to the transpeptidase family.</text>
</comment>
<evidence type="ECO:0000256" key="11">
    <source>
        <dbReference type="ARBA" id="ARBA00049902"/>
    </source>
</evidence>
<comment type="catalytic activity">
    <reaction evidence="11">
        <text>[GlcNAc-(1-&gt;4)-Mur2Ac(oyl-L-Ala-gamma-D-Glu-L-Lys-D-Ala-D-Ala)](n)-di-trans,octa-cis-undecaprenyl diphosphate + beta-D-GlcNAc-(1-&gt;4)-Mur2Ac(oyl-L-Ala-gamma-D-Glu-L-Lys-D-Ala-D-Ala)-di-trans,octa-cis-undecaprenyl diphosphate = [GlcNAc-(1-&gt;4)-Mur2Ac(oyl-L-Ala-gamma-D-Glu-L-Lys-D-Ala-D-Ala)](n+1)-di-trans,octa-cis-undecaprenyl diphosphate + di-trans,octa-cis-undecaprenyl diphosphate + H(+)</text>
        <dbReference type="Rhea" id="RHEA:23708"/>
        <dbReference type="Rhea" id="RHEA-COMP:9602"/>
        <dbReference type="Rhea" id="RHEA-COMP:9603"/>
        <dbReference type="ChEBI" id="CHEBI:15378"/>
        <dbReference type="ChEBI" id="CHEBI:58405"/>
        <dbReference type="ChEBI" id="CHEBI:60033"/>
        <dbReference type="ChEBI" id="CHEBI:78435"/>
        <dbReference type="EC" id="2.4.99.28"/>
    </reaction>
</comment>
<dbReference type="GO" id="GO:0006508">
    <property type="term" value="P:proteolysis"/>
    <property type="evidence" value="ECO:0007669"/>
    <property type="project" value="UniProtKB-KW"/>
</dbReference>
<reference evidence="16" key="2">
    <citation type="submission" date="2020-09" db="EMBL/GenBank/DDBJ databases">
        <authorList>
            <person name="Sun Q."/>
            <person name="Kim S."/>
        </authorList>
    </citation>
    <scope>NUCLEOTIDE SEQUENCE</scope>
    <source>
        <strain evidence="16">KCTC 23714</strain>
    </source>
</reference>
<dbReference type="GO" id="GO:0008955">
    <property type="term" value="F:peptidoglycan glycosyltransferase activity"/>
    <property type="evidence" value="ECO:0007669"/>
    <property type="project" value="UniProtKB-EC"/>
</dbReference>
<keyword evidence="9" id="KW-0511">Multifunctional enzyme</keyword>
<evidence type="ECO:0000256" key="10">
    <source>
        <dbReference type="ARBA" id="ARBA00044770"/>
    </source>
</evidence>
<keyword evidence="13" id="KW-0472">Membrane</keyword>
<evidence type="ECO:0000256" key="2">
    <source>
        <dbReference type="ARBA" id="ARBA00007090"/>
    </source>
</evidence>
<dbReference type="InterPro" id="IPR023346">
    <property type="entry name" value="Lysozyme-like_dom_sf"/>
</dbReference>
<dbReference type="InterPro" id="IPR036950">
    <property type="entry name" value="PBP_transglycosylase"/>
</dbReference>
<evidence type="ECO:0000256" key="5">
    <source>
        <dbReference type="ARBA" id="ARBA00022670"/>
    </source>
</evidence>
<dbReference type="InterPro" id="IPR050396">
    <property type="entry name" value="Glycosyltr_51/Transpeptidase"/>
</dbReference>
<dbReference type="RefSeq" id="WP_189634007.1">
    <property type="nucleotide sequence ID" value="NZ_BMYQ01000006.1"/>
</dbReference>
<organism evidence="16 17">
    <name type="scientific">Gemmobacter lanyuensis</name>
    <dbReference type="NCBI Taxonomy" id="1054497"/>
    <lineage>
        <taxon>Bacteria</taxon>
        <taxon>Pseudomonadati</taxon>
        <taxon>Pseudomonadota</taxon>
        <taxon>Alphaproteobacteria</taxon>
        <taxon>Rhodobacterales</taxon>
        <taxon>Paracoccaceae</taxon>
        <taxon>Gemmobacter</taxon>
    </lineage>
</organism>
<evidence type="ECO:0000259" key="14">
    <source>
        <dbReference type="Pfam" id="PF00905"/>
    </source>
</evidence>
<dbReference type="EC" id="2.4.99.28" evidence="10"/>
<dbReference type="Pfam" id="PF00912">
    <property type="entry name" value="Transgly"/>
    <property type="match status" value="1"/>
</dbReference>
<evidence type="ECO:0000256" key="4">
    <source>
        <dbReference type="ARBA" id="ARBA00022645"/>
    </source>
</evidence>
<dbReference type="Proteomes" id="UP000628984">
    <property type="component" value="Unassembled WGS sequence"/>
</dbReference>
<feature type="transmembrane region" description="Helical" evidence="13">
    <location>
        <begin position="68"/>
        <end position="86"/>
    </location>
</feature>